<evidence type="ECO:0000313" key="1">
    <source>
        <dbReference type="EMBL" id="KAJ3513615.1"/>
    </source>
</evidence>
<gene>
    <name evidence="1" type="ORF">NM208_g15160</name>
</gene>
<accession>A0ACC1RF14</accession>
<comment type="caution">
    <text evidence="1">The sequence shown here is derived from an EMBL/GenBank/DDBJ whole genome shotgun (WGS) entry which is preliminary data.</text>
</comment>
<dbReference type="EMBL" id="JANRMS010003912">
    <property type="protein sequence ID" value="KAJ3513615.1"/>
    <property type="molecule type" value="Genomic_DNA"/>
</dbReference>
<proteinExistence type="predicted"/>
<evidence type="ECO:0000313" key="2">
    <source>
        <dbReference type="Proteomes" id="UP001148629"/>
    </source>
</evidence>
<protein>
    <submittedName>
        <fullName evidence="1">Uncharacterized protein</fullName>
    </submittedName>
</protein>
<keyword evidence="2" id="KW-1185">Reference proteome</keyword>
<name>A0ACC1RF14_9HYPO</name>
<organism evidence="1 2">
    <name type="scientific">Fusarium decemcellulare</name>
    <dbReference type="NCBI Taxonomy" id="57161"/>
    <lineage>
        <taxon>Eukaryota</taxon>
        <taxon>Fungi</taxon>
        <taxon>Dikarya</taxon>
        <taxon>Ascomycota</taxon>
        <taxon>Pezizomycotina</taxon>
        <taxon>Sordariomycetes</taxon>
        <taxon>Hypocreomycetidae</taxon>
        <taxon>Hypocreales</taxon>
        <taxon>Nectriaceae</taxon>
        <taxon>Fusarium</taxon>
        <taxon>Fusarium decemcellulare species complex</taxon>
    </lineage>
</organism>
<sequence>MEIDGIQVKVEARQLPKGTYVRLRPLEAGYNPDDWKPLLERQLRENFTTLSKGSMLAVKGARGEEFKLLVDKVAPEGDGICVVDTDLEVDIEALDEEQARETLRRIMSAQRGTASGSSTGGEIDIWKPVEGQVLEGEYVDYVLPSWNKSQPLVIELSTGQDEDALDLFITPKSSRQRAPPREAVHVFGDFSPAVNGTKTIAISSTNVELEAAEQILISVHGYKHPNTVQDDAKTYQYSLRASAKLTDNTKSESNGTNGQEHSLDDTQCSNCLQFVPKRTMVLHESFCRRNNIICPGCKTVFKKGSPEWEAHWHCEKDNAFGNSTLSKAKHDDIFHTQRQCTHCEFSTNSLADLARHQTSVCPGKLILCRFCHLEVPQEGDPFNPSAEVMLSGLTAHELADGTRTTECHLCDKIVRLKDMETHLKHHELDKVSRLKPPVCRNANCGRTMFGVGSRGQVRQAASEEQGSNDIGLCSICFGPLYVSMHDPEGKALRRRIERRYLGQLMTGCGKAHCGNTWCKTGRANAGLEAKPSSAREVLPLVKPLLASVTNMDEWLYFCADETSQRCRKLAEMMTAEGVWDLEWCIAAAEAEKGNLERMRDWLQAWLTEVVAIDSARPPRSPRHDRRGSRLKVSSSTRDYDALEAGLDHGEVQASPIRPSNPRWNSSVISVSGSINNLPSTSSFLSIANITTRHSSRLPVPYSHLGQTVLRLLVPSTPPSALDHLPARLAHGLEHPQLIQTSAASLQARAGLFCPPTHNRGHLLSSKLL</sequence>
<reference evidence="1" key="1">
    <citation type="submission" date="2022-08" db="EMBL/GenBank/DDBJ databases">
        <title>Genome Sequence of Fusarium decemcellulare.</title>
        <authorList>
            <person name="Buettner E."/>
        </authorList>
    </citation>
    <scope>NUCLEOTIDE SEQUENCE</scope>
    <source>
        <strain evidence="1">Babe19</strain>
    </source>
</reference>
<dbReference type="Proteomes" id="UP001148629">
    <property type="component" value="Unassembled WGS sequence"/>
</dbReference>